<dbReference type="GO" id="GO:0003677">
    <property type="term" value="F:DNA binding"/>
    <property type="evidence" value="ECO:0007669"/>
    <property type="project" value="InterPro"/>
</dbReference>
<accession>A0AA37HRA1</accession>
<dbReference type="RefSeq" id="WP_238304420.1">
    <property type="nucleotide sequence ID" value="NZ_BPQM01000102.1"/>
</dbReference>
<proteinExistence type="predicted"/>
<feature type="transmembrane region" description="Helical" evidence="2">
    <location>
        <begin position="124"/>
        <end position="143"/>
    </location>
</feature>
<reference evidence="4" key="2">
    <citation type="submission" date="2021-08" db="EMBL/GenBank/DDBJ databases">
        <authorList>
            <person name="Tani A."/>
            <person name="Ola A."/>
            <person name="Ogura Y."/>
            <person name="Katsura K."/>
            <person name="Hayashi T."/>
        </authorList>
    </citation>
    <scope>NUCLEOTIDE SEQUENCE</scope>
    <source>
        <strain evidence="4">NBRC 103626</strain>
    </source>
</reference>
<protein>
    <recommendedName>
        <fullName evidence="3">RNA polymerase sigma factor 70 region 1.1 domain-containing protein</fullName>
    </recommendedName>
</protein>
<comment type="caution">
    <text evidence="4">The sequence shown here is derived from an EMBL/GenBank/DDBJ whole genome shotgun (WGS) entry which is preliminary data.</text>
</comment>
<keyword evidence="2" id="KW-0472">Membrane</keyword>
<dbReference type="GO" id="GO:0016987">
    <property type="term" value="F:sigma factor activity"/>
    <property type="evidence" value="ECO:0007669"/>
    <property type="project" value="InterPro"/>
</dbReference>
<feature type="compositionally biased region" description="Low complexity" evidence="1">
    <location>
        <begin position="83"/>
        <end position="113"/>
    </location>
</feature>
<evidence type="ECO:0000256" key="2">
    <source>
        <dbReference type="SAM" id="Phobius"/>
    </source>
</evidence>
<keyword evidence="2" id="KW-1133">Transmembrane helix</keyword>
<dbReference type="Gene3D" id="1.10.220.120">
    <property type="entry name" value="Sigma-70 factor, region 1.1"/>
    <property type="match status" value="1"/>
</dbReference>
<feature type="domain" description="RNA polymerase sigma factor 70 region 1.1" evidence="3">
    <location>
        <begin position="10"/>
        <end position="57"/>
    </location>
</feature>
<dbReference type="EMBL" id="BPQM01000102">
    <property type="protein sequence ID" value="GJD80569.1"/>
    <property type="molecule type" value="Genomic_DNA"/>
</dbReference>
<dbReference type="Pfam" id="PF03979">
    <property type="entry name" value="Sigma70_r1_1"/>
    <property type="match status" value="1"/>
</dbReference>
<keyword evidence="2" id="KW-0812">Transmembrane</keyword>
<name>A0AA37HRA1_9HYPH</name>
<evidence type="ECO:0000313" key="4">
    <source>
        <dbReference type="EMBL" id="GJD80569.1"/>
    </source>
</evidence>
<dbReference type="InterPro" id="IPR007127">
    <property type="entry name" value="RNA_pol_sigma_70_r1_1"/>
</dbReference>
<organism evidence="4 5">
    <name type="scientific">Methylobacterium gregans</name>
    <dbReference type="NCBI Taxonomy" id="374424"/>
    <lineage>
        <taxon>Bacteria</taxon>
        <taxon>Pseudomonadati</taxon>
        <taxon>Pseudomonadota</taxon>
        <taxon>Alphaproteobacteria</taxon>
        <taxon>Hyphomicrobiales</taxon>
        <taxon>Methylobacteriaceae</taxon>
        <taxon>Methylobacterium</taxon>
    </lineage>
</organism>
<gene>
    <name evidence="4" type="ORF">NBEOAGPD_3810</name>
</gene>
<evidence type="ECO:0000313" key="5">
    <source>
        <dbReference type="Proteomes" id="UP001055108"/>
    </source>
</evidence>
<dbReference type="AlphaFoldDB" id="A0AA37HRA1"/>
<evidence type="ECO:0000256" key="1">
    <source>
        <dbReference type="SAM" id="MobiDB-lite"/>
    </source>
</evidence>
<keyword evidence="5" id="KW-1185">Reference proteome</keyword>
<sequence>MSAVIERRILDRLIALGRATGRISSDELRAHLPTATMTAEDIALVVLELEESGVEVEFEGPLETAGRPSPVRPVAELPPLPTAPAVAASPAPTVRAADPSASTSSAAPRSGASWSGGRNTVTRAVIAAGALTVLVIAVVLLLVRR</sequence>
<feature type="region of interest" description="Disordered" evidence="1">
    <location>
        <begin position="58"/>
        <end position="115"/>
    </location>
</feature>
<reference evidence="4" key="1">
    <citation type="journal article" date="2016" name="Front. Microbiol.">
        <title>Genome Sequence of the Piezophilic, Mesophilic Sulfate-Reducing Bacterium Desulfovibrio indicus J2T.</title>
        <authorList>
            <person name="Cao J."/>
            <person name="Maignien L."/>
            <person name="Shao Z."/>
            <person name="Alain K."/>
            <person name="Jebbar M."/>
        </authorList>
    </citation>
    <scope>NUCLEOTIDE SEQUENCE</scope>
    <source>
        <strain evidence="4">NBRC 103626</strain>
    </source>
</reference>
<dbReference type="Proteomes" id="UP001055108">
    <property type="component" value="Unassembled WGS sequence"/>
</dbReference>
<dbReference type="InterPro" id="IPR042189">
    <property type="entry name" value="RNA_pol_sigma_70_r1_1_sf"/>
</dbReference>
<evidence type="ECO:0000259" key="3">
    <source>
        <dbReference type="Pfam" id="PF03979"/>
    </source>
</evidence>